<dbReference type="Proteomes" id="UP000593875">
    <property type="component" value="Chromosome"/>
</dbReference>
<reference evidence="1 2" key="1">
    <citation type="submission" date="2020-10" db="EMBL/GenBank/DDBJ databases">
        <title>Genome sequencing of Massilia sp. LPB0304.</title>
        <authorList>
            <person name="Kim J."/>
        </authorList>
    </citation>
    <scope>NUCLEOTIDE SEQUENCE [LARGE SCALE GENOMIC DNA]</scope>
    <source>
        <strain evidence="1 2">LPB0304</strain>
    </source>
</reference>
<sequence>MSKGKNGEKTPLAMRRAHLVAECARQRGDLADHLNLLKAPVERVQGAAGFIGAHRKTLLAGAGVAAGMMIARPRPVLGVIAAGASLWQVAQRVVPLVQRMLPTVQRVLPIVRSRLGGHLE</sequence>
<evidence type="ECO:0000313" key="1">
    <source>
        <dbReference type="EMBL" id="QOL50026.1"/>
    </source>
</evidence>
<dbReference type="AlphaFoldDB" id="A0A7L9U7J7"/>
<dbReference type="KEGG" id="mlir:LPB04_01470"/>
<dbReference type="EMBL" id="CP062941">
    <property type="protein sequence ID" value="QOL50026.1"/>
    <property type="molecule type" value="Genomic_DNA"/>
</dbReference>
<name>A0A7L9U7J7_9BURK</name>
<proteinExistence type="predicted"/>
<keyword evidence="2" id="KW-1185">Reference proteome</keyword>
<evidence type="ECO:0000313" key="2">
    <source>
        <dbReference type="Proteomes" id="UP000593875"/>
    </source>
</evidence>
<gene>
    <name evidence="1" type="ORF">LPB04_01470</name>
</gene>
<dbReference type="RefSeq" id="WP_193687050.1">
    <property type="nucleotide sequence ID" value="NZ_CP062941.1"/>
</dbReference>
<protein>
    <submittedName>
        <fullName evidence="1">Uncharacterized protein</fullName>
    </submittedName>
</protein>
<dbReference type="InterPro" id="IPR025612">
    <property type="entry name" value="YqjK"/>
</dbReference>
<dbReference type="Pfam" id="PF13997">
    <property type="entry name" value="YqjK"/>
    <property type="match status" value="1"/>
</dbReference>
<organism evidence="1 2">
    <name type="scientific">Massilia litorea</name>
    <dbReference type="NCBI Taxonomy" id="2769491"/>
    <lineage>
        <taxon>Bacteria</taxon>
        <taxon>Pseudomonadati</taxon>
        <taxon>Pseudomonadota</taxon>
        <taxon>Betaproteobacteria</taxon>
        <taxon>Burkholderiales</taxon>
        <taxon>Oxalobacteraceae</taxon>
        <taxon>Telluria group</taxon>
        <taxon>Massilia</taxon>
    </lineage>
</organism>
<accession>A0A7L9U7J7</accession>